<dbReference type="EMBL" id="JAHRIQ010017660">
    <property type="protein sequence ID" value="MEQ2227097.1"/>
    <property type="molecule type" value="Genomic_DNA"/>
</dbReference>
<feature type="region of interest" description="Disordered" evidence="1">
    <location>
        <begin position="72"/>
        <end position="123"/>
    </location>
</feature>
<organism evidence="2 3">
    <name type="scientific">Ilyodon furcidens</name>
    <name type="common">goldbreast splitfin</name>
    <dbReference type="NCBI Taxonomy" id="33524"/>
    <lineage>
        <taxon>Eukaryota</taxon>
        <taxon>Metazoa</taxon>
        <taxon>Chordata</taxon>
        <taxon>Craniata</taxon>
        <taxon>Vertebrata</taxon>
        <taxon>Euteleostomi</taxon>
        <taxon>Actinopterygii</taxon>
        <taxon>Neopterygii</taxon>
        <taxon>Teleostei</taxon>
        <taxon>Neoteleostei</taxon>
        <taxon>Acanthomorphata</taxon>
        <taxon>Ovalentaria</taxon>
        <taxon>Atherinomorphae</taxon>
        <taxon>Cyprinodontiformes</taxon>
        <taxon>Goodeidae</taxon>
        <taxon>Ilyodon</taxon>
    </lineage>
</organism>
<name>A0ABV0T491_9TELE</name>
<sequence>MWDAWRVSEEEELLLTSTQLFCESNHPGFLHLSHINIPDVSRLNFPIFSSPFRIYKNTNVYWQFLYSYSGERAETGRKGARKEEQKMQIRKKERKKKETNQENEEEGKGKRKGGKTQQWKERT</sequence>
<keyword evidence="3" id="KW-1185">Reference proteome</keyword>
<feature type="compositionally biased region" description="Basic residues" evidence="1">
    <location>
        <begin position="88"/>
        <end position="97"/>
    </location>
</feature>
<accession>A0ABV0T491</accession>
<proteinExistence type="predicted"/>
<evidence type="ECO:0000313" key="2">
    <source>
        <dbReference type="EMBL" id="MEQ2227097.1"/>
    </source>
</evidence>
<gene>
    <name evidence="2" type="ORF">ILYODFUR_034191</name>
</gene>
<feature type="compositionally biased region" description="Basic and acidic residues" evidence="1">
    <location>
        <begin position="72"/>
        <end position="87"/>
    </location>
</feature>
<comment type="caution">
    <text evidence="2">The sequence shown here is derived from an EMBL/GenBank/DDBJ whole genome shotgun (WGS) entry which is preliminary data.</text>
</comment>
<dbReference type="Proteomes" id="UP001482620">
    <property type="component" value="Unassembled WGS sequence"/>
</dbReference>
<evidence type="ECO:0000256" key="1">
    <source>
        <dbReference type="SAM" id="MobiDB-lite"/>
    </source>
</evidence>
<reference evidence="2 3" key="1">
    <citation type="submission" date="2021-06" db="EMBL/GenBank/DDBJ databases">
        <authorList>
            <person name="Palmer J.M."/>
        </authorList>
    </citation>
    <scope>NUCLEOTIDE SEQUENCE [LARGE SCALE GENOMIC DNA]</scope>
    <source>
        <strain evidence="3">if_2019</strain>
        <tissue evidence="2">Muscle</tissue>
    </source>
</reference>
<evidence type="ECO:0000313" key="3">
    <source>
        <dbReference type="Proteomes" id="UP001482620"/>
    </source>
</evidence>
<protein>
    <submittedName>
        <fullName evidence="2">Uncharacterized protein</fullName>
    </submittedName>
</protein>